<proteinExistence type="predicted"/>
<dbReference type="EMBL" id="BART01028392">
    <property type="protein sequence ID" value="GAG90309.1"/>
    <property type="molecule type" value="Genomic_DNA"/>
</dbReference>
<dbReference type="AlphaFoldDB" id="X1B3I3"/>
<organism evidence="1">
    <name type="scientific">marine sediment metagenome</name>
    <dbReference type="NCBI Taxonomy" id="412755"/>
    <lineage>
        <taxon>unclassified sequences</taxon>
        <taxon>metagenomes</taxon>
        <taxon>ecological metagenomes</taxon>
    </lineage>
</organism>
<comment type="caution">
    <text evidence="1">The sequence shown here is derived from an EMBL/GenBank/DDBJ whole genome shotgun (WGS) entry which is preliminary data.</text>
</comment>
<name>X1B3I3_9ZZZZ</name>
<accession>X1B3I3</accession>
<dbReference type="InterPro" id="IPR010090">
    <property type="entry name" value="Phage_tape_meas"/>
</dbReference>
<gene>
    <name evidence="1" type="ORF">S01H4_50081</name>
</gene>
<dbReference type="NCBIfam" id="TIGR01760">
    <property type="entry name" value="tape_meas_TP901"/>
    <property type="match status" value="1"/>
</dbReference>
<feature type="non-terminal residue" evidence="1">
    <location>
        <position position="66"/>
    </location>
</feature>
<evidence type="ECO:0000313" key="1">
    <source>
        <dbReference type="EMBL" id="GAG90309.1"/>
    </source>
</evidence>
<sequence length="66" mass="6796">MTLPVAILGGVAAKAAIDFESAFTGVRKTVTATEKEFDILKKGLMDLALVIPVSTTELFGVAEAAG</sequence>
<protein>
    <submittedName>
        <fullName evidence="1">Uncharacterized protein</fullName>
    </submittedName>
</protein>
<reference evidence="1" key="1">
    <citation type="journal article" date="2014" name="Front. Microbiol.">
        <title>High frequency of phylogenetically diverse reductive dehalogenase-homologous genes in deep subseafloor sedimentary metagenomes.</title>
        <authorList>
            <person name="Kawai M."/>
            <person name="Futagami T."/>
            <person name="Toyoda A."/>
            <person name="Takaki Y."/>
            <person name="Nishi S."/>
            <person name="Hori S."/>
            <person name="Arai W."/>
            <person name="Tsubouchi T."/>
            <person name="Morono Y."/>
            <person name="Uchiyama I."/>
            <person name="Ito T."/>
            <person name="Fujiyama A."/>
            <person name="Inagaki F."/>
            <person name="Takami H."/>
        </authorList>
    </citation>
    <scope>NUCLEOTIDE SEQUENCE</scope>
    <source>
        <strain evidence="1">Expedition CK06-06</strain>
    </source>
</reference>